<dbReference type="Gene3D" id="3.40.50.10890">
    <property type="match status" value="1"/>
</dbReference>
<dbReference type="InterPro" id="IPR011108">
    <property type="entry name" value="RMMBL"/>
</dbReference>
<evidence type="ECO:0000259" key="3">
    <source>
        <dbReference type="SMART" id="SM01027"/>
    </source>
</evidence>
<dbReference type="PATRIC" id="fig|728005.3.peg.931"/>
<evidence type="ECO:0000259" key="2">
    <source>
        <dbReference type="SMART" id="SM00849"/>
    </source>
</evidence>
<dbReference type="PANTHER" id="PTHR11203:SF37">
    <property type="entry name" value="INTEGRATOR COMPLEX SUBUNIT 11"/>
    <property type="match status" value="1"/>
</dbReference>
<accession>A0A0F5PVD7</accession>
<dbReference type="Proteomes" id="UP000182258">
    <property type="component" value="Unassembled WGS sequence"/>
</dbReference>
<dbReference type="SMART" id="SM01027">
    <property type="entry name" value="Beta-Casp"/>
    <property type="match status" value="1"/>
</dbReference>
<dbReference type="CDD" id="cd16295">
    <property type="entry name" value="TTHA0252-CPSF-like_MBL-fold"/>
    <property type="match status" value="1"/>
</dbReference>
<evidence type="ECO:0000313" key="5">
    <source>
        <dbReference type="EMBL" id="SFC15424.1"/>
    </source>
</evidence>
<dbReference type="Pfam" id="PF07521">
    <property type="entry name" value="RMMBL"/>
    <property type="match status" value="1"/>
</dbReference>
<dbReference type="Pfam" id="PF00753">
    <property type="entry name" value="Lactamase_B"/>
    <property type="match status" value="1"/>
</dbReference>
<dbReference type="STRING" id="728005.SAMN04488059_102313"/>
<feature type="domain" description="Beta-Casp" evidence="3">
    <location>
        <begin position="257"/>
        <end position="377"/>
    </location>
</feature>
<dbReference type="InterPro" id="IPR036866">
    <property type="entry name" value="RibonucZ/Hydroxyglut_hydro"/>
</dbReference>
<dbReference type="GO" id="GO:0016787">
    <property type="term" value="F:hydrolase activity"/>
    <property type="evidence" value="ECO:0007669"/>
    <property type="project" value="UniProtKB-KW"/>
</dbReference>
<dbReference type="InterPro" id="IPR001279">
    <property type="entry name" value="Metallo-B-lactamas"/>
</dbReference>
<feature type="domain" description="Metallo-beta-lactamase" evidence="2">
    <location>
        <begin position="15"/>
        <end position="229"/>
    </location>
</feature>
<dbReference type="RefSeq" id="WP_046171591.1">
    <property type="nucleotide sequence ID" value="NZ_FOMB01000002.1"/>
</dbReference>
<dbReference type="EMBL" id="FOMB01000002">
    <property type="protein sequence ID" value="SFC15424.1"/>
    <property type="molecule type" value="Genomic_DNA"/>
</dbReference>
<proteinExistence type="predicted"/>
<dbReference type="Proteomes" id="UP000033519">
    <property type="component" value="Unassembled WGS sequence"/>
</dbReference>
<dbReference type="InterPro" id="IPR022712">
    <property type="entry name" value="Beta_Casp"/>
</dbReference>
<name>A0A0F5PVD7_9HYPH</name>
<evidence type="ECO:0000313" key="7">
    <source>
        <dbReference type="Proteomes" id="UP000182258"/>
    </source>
</evidence>
<protein>
    <submittedName>
        <fullName evidence="4 5">Beta-lactamase</fullName>
    </submittedName>
</protein>
<keyword evidence="6" id="KW-1185">Reference proteome</keyword>
<gene>
    <name evidence="5" type="ORF">SAMN04488059_102313</name>
    <name evidence="4" type="ORF">WH91_13800</name>
</gene>
<dbReference type="SMART" id="SM00849">
    <property type="entry name" value="Lactamase_B"/>
    <property type="match status" value="1"/>
</dbReference>
<dbReference type="AlphaFoldDB" id="A0A0F5PVD7"/>
<keyword evidence="1" id="KW-0378">Hydrolase</keyword>
<dbReference type="OrthoDB" id="9803916at2"/>
<dbReference type="Pfam" id="PF10996">
    <property type="entry name" value="Beta-Casp"/>
    <property type="match status" value="1"/>
</dbReference>
<dbReference type="GO" id="GO:0004521">
    <property type="term" value="F:RNA endonuclease activity"/>
    <property type="evidence" value="ECO:0007669"/>
    <property type="project" value="TreeGrafter"/>
</dbReference>
<evidence type="ECO:0000256" key="1">
    <source>
        <dbReference type="ARBA" id="ARBA00022801"/>
    </source>
</evidence>
<dbReference type="InterPro" id="IPR050698">
    <property type="entry name" value="MBL"/>
</dbReference>
<organism evidence="5 7">
    <name type="scientific">Devosia psychrophila</name>
    <dbReference type="NCBI Taxonomy" id="728005"/>
    <lineage>
        <taxon>Bacteria</taxon>
        <taxon>Pseudomonadati</taxon>
        <taxon>Pseudomonadota</taxon>
        <taxon>Alphaproteobacteria</taxon>
        <taxon>Hyphomicrobiales</taxon>
        <taxon>Devosiaceae</taxon>
        <taxon>Devosia</taxon>
    </lineage>
</organism>
<dbReference type="SUPFAM" id="SSF56281">
    <property type="entry name" value="Metallo-hydrolase/oxidoreductase"/>
    <property type="match status" value="1"/>
</dbReference>
<dbReference type="PANTHER" id="PTHR11203">
    <property type="entry name" value="CLEAVAGE AND POLYADENYLATION SPECIFICITY FACTOR FAMILY MEMBER"/>
    <property type="match status" value="1"/>
</dbReference>
<reference evidence="4 6" key="1">
    <citation type="submission" date="2015-03" db="EMBL/GenBank/DDBJ databases">
        <authorList>
            <person name="Lepp D."/>
            <person name="Hassan Y.I."/>
            <person name="Li X.-Z."/>
            <person name="Zhou T."/>
        </authorList>
    </citation>
    <scope>NUCLEOTIDE SEQUENCE [LARGE SCALE GENOMIC DNA]</scope>
    <source>
        <strain evidence="4 6">Cr7-05</strain>
    </source>
</reference>
<dbReference type="EMBL" id="LAPV01000134">
    <property type="protein sequence ID" value="KKC32376.1"/>
    <property type="molecule type" value="Genomic_DNA"/>
</dbReference>
<dbReference type="Gene3D" id="3.60.15.10">
    <property type="entry name" value="Ribonuclease Z/Hydroxyacylglutathione hydrolase-like"/>
    <property type="match status" value="1"/>
</dbReference>
<evidence type="ECO:0000313" key="4">
    <source>
        <dbReference type="EMBL" id="KKC32376.1"/>
    </source>
</evidence>
<sequence>MNPELHFHGAAHGVTGSCFLIKLAGKQFLVDCGLFQGSNSERELNAQDFPFTPSTIDAVILTHAHIDHSGLLPKLVKDGFTGPIYATKATIDLCSVMLPDSGYIQEAEADRRSRRGKRSGRSDVVPIYTAADATVCLVQFRPIAYEEWLEVVLGARARFWNAGHMLGSASIELELGAGQGNIRILFSGDIGPAGKLLQPDPLAPSGFDYVVCESTYGAKDRPETTLQGRREILCAEVLDAVRRGGALLIPSFAVERAQEVLVDLFWLIEQSRLPAFPIYIDSPLASRATGVFKRHADEMDEGATLVRALTSTNVKFTQSVEESIALDGITGFHTVIAASGMCDAGRIRHRLKSWLWRPEATVLFVGFQAAGTLGRVILDGAPSVRIHGEAIAVKAAIRSIDLYSGHADGPELLEWIKRRRPVAQDVFLVHGEDVGIDGMKARLVGIGLKGEVVAPHLDDAFALTKSGAVEIAVSGIRSGQQAKIGRRDADNDLSELLLDIGDAIDAAADDRSRGVIVRRLRQALSEK</sequence>
<reference evidence="5 7" key="2">
    <citation type="submission" date="2016-10" db="EMBL/GenBank/DDBJ databases">
        <authorList>
            <person name="de Groot N.N."/>
        </authorList>
    </citation>
    <scope>NUCLEOTIDE SEQUENCE [LARGE SCALE GENOMIC DNA]</scope>
    <source>
        <strain evidence="5 7">CGMCC 1.10210</strain>
    </source>
</reference>
<evidence type="ECO:0000313" key="6">
    <source>
        <dbReference type="Proteomes" id="UP000033519"/>
    </source>
</evidence>